<evidence type="ECO:0000313" key="2">
    <source>
        <dbReference type="Proteomes" id="UP000290567"/>
    </source>
</evidence>
<reference evidence="2" key="1">
    <citation type="submission" date="2019-02" db="EMBL/GenBank/DDBJ databases">
        <title>Draft genome sequence of Enterococcus sp. Gos25-1.</title>
        <authorList>
            <person name="Tanaka N."/>
            <person name="Shiwa Y."/>
            <person name="Fujita N."/>
        </authorList>
    </citation>
    <scope>NUCLEOTIDE SEQUENCE [LARGE SCALE GENOMIC DNA]</scope>
    <source>
        <strain evidence="2">Gos25-1</strain>
    </source>
</reference>
<comment type="caution">
    <text evidence="1">The sequence shown here is derived from an EMBL/GenBank/DDBJ whole genome shotgun (WGS) entry which is preliminary data.</text>
</comment>
<dbReference type="Gene3D" id="1.10.150.240">
    <property type="entry name" value="Putative phosphatase, domain 2"/>
    <property type="match status" value="1"/>
</dbReference>
<organism evidence="1 2">
    <name type="scientific">Enterococcus florum</name>
    <dbReference type="NCBI Taxonomy" id="2480627"/>
    <lineage>
        <taxon>Bacteria</taxon>
        <taxon>Bacillati</taxon>
        <taxon>Bacillota</taxon>
        <taxon>Bacilli</taxon>
        <taxon>Lactobacillales</taxon>
        <taxon>Enterococcaceae</taxon>
        <taxon>Enterococcus</taxon>
    </lineage>
</organism>
<dbReference type="EMBL" id="BJCC01000008">
    <property type="protein sequence ID" value="GCF93118.1"/>
    <property type="molecule type" value="Genomic_DNA"/>
</dbReference>
<dbReference type="InterPro" id="IPR050155">
    <property type="entry name" value="HAD-like_hydrolase_sf"/>
</dbReference>
<dbReference type="GO" id="GO:0008967">
    <property type="term" value="F:phosphoglycolate phosphatase activity"/>
    <property type="evidence" value="ECO:0007669"/>
    <property type="project" value="TreeGrafter"/>
</dbReference>
<dbReference type="Gene3D" id="3.40.50.1000">
    <property type="entry name" value="HAD superfamily/HAD-like"/>
    <property type="match status" value="1"/>
</dbReference>
<proteinExistence type="predicted"/>
<name>A0A4P5PAV7_9ENTE</name>
<evidence type="ECO:0000313" key="1">
    <source>
        <dbReference type="EMBL" id="GCF93118.1"/>
    </source>
</evidence>
<dbReference type="Pfam" id="PF13419">
    <property type="entry name" value="HAD_2"/>
    <property type="match status" value="1"/>
</dbReference>
<dbReference type="InterPro" id="IPR023198">
    <property type="entry name" value="PGP-like_dom2"/>
</dbReference>
<dbReference type="SFLD" id="SFLDS00003">
    <property type="entry name" value="Haloacid_Dehalogenase"/>
    <property type="match status" value="1"/>
</dbReference>
<keyword evidence="2" id="KW-1185">Reference proteome</keyword>
<dbReference type="PANTHER" id="PTHR43434">
    <property type="entry name" value="PHOSPHOGLYCOLATE PHOSPHATASE"/>
    <property type="match status" value="1"/>
</dbReference>
<dbReference type="InterPro" id="IPR023214">
    <property type="entry name" value="HAD_sf"/>
</dbReference>
<gene>
    <name evidence="1" type="ORF">NRIC_10090</name>
</gene>
<dbReference type="AlphaFoldDB" id="A0A4P5PAV7"/>
<dbReference type="SUPFAM" id="SSF56784">
    <property type="entry name" value="HAD-like"/>
    <property type="match status" value="1"/>
</dbReference>
<sequence>MKFIDNYDLFIFDFDGTIANTLPLYFESFRKVLASFNQKEFDDQEIESWFGPNELGILKQRLKDQNDLPKAEKMLYSVYQEDHETLVKTDKNILIMLNRLKKYKKQIAMVTGKCQRTYEYSARALNLEETFQYEITGDDVKNPKPNSEGLEKVIAYFQIDLKRVLYVGDSDMDILAAEHAAIDSVGVTWFNPHKAFKNTPTYLSTSPLDLIN</sequence>
<dbReference type="SFLD" id="SFLDG01129">
    <property type="entry name" value="C1.5:_HAD__Beta-PGM__Phosphata"/>
    <property type="match status" value="1"/>
</dbReference>
<accession>A0A4P5PAV7</accession>
<dbReference type="RefSeq" id="WP_175580005.1">
    <property type="nucleotide sequence ID" value="NZ_BJCC01000008.1"/>
</dbReference>
<protein>
    <submittedName>
        <fullName evidence="1">Phosphohydrolase</fullName>
    </submittedName>
</protein>
<dbReference type="GO" id="GO:0006281">
    <property type="term" value="P:DNA repair"/>
    <property type="evidence" value="ECO:0007669"/>
    <property type="project" value="TreeGrafter"/>
</dbReference>
<keyword evidence="1" id="KW-0378">Hydrolase</keyword>
<dbReference type="InterPro" id="IPR041492">
    <property type="entry name" value="HAD_2"/>
</dbReference>
<dbReference type="PANTHER" id="PTHR43434:SF1">
    <property type="entry name" value="PHOSPHOGLYCOLATE PHOSPHATASE"/>
    <property type="match status" value="1"/>
</dbReference>
<dbReference type="Proteomes" id="UP000290567">
    <property type="component" value="Unassembled WGS sequence"/>
</dbReference>
<dbReference type="InterPro" id="IPR036412">
    <property type="entry name" value="HAD-like_sf"/>
</dbReference>